<dbReference type="AlphaFoldDB" id="A0A1E5VB07"/>
<keyword evidence="2" id="KW-1185">Reference proteome</keyword>
<accession>A0A1E5VB07</accession>
<evidence type="ECO:0000313" key="2">
    <source>
        <dbReference type="Proteomes" id="UP000095767"/>
    </source>
</evidence>
<protein>
    <submittedName>
        <fullName evidence="1">Uncharacterized protein</fullName>
    </submittedName>
</protein>
<name>A0A1E5VB07_9POAL</name>
<gene>
    <name evidence="1" type="ORF">BAE44_0016643</name>
</gene>
<evidence type="ECO:0000313" key="1">
    <source>
        <dbReference type="EMBL" id="OEL22336.1"/>
    </source>
</evidence>
<dbReference type="Proteomes" id="UP000095767">
    <property type="component" value="Unassembled WGS sequence"/>
</dbReference>
<sequence>LFTDAYNELKALLQNAGGTYTPRALARGEYLTFVSLLMSHAGLENFAERQQRVQLRLPKE</sequence>
<proteinExistence type="predicted"/>
<feature type="non-terminal residue" evidence="1">
    <location>
        <position position="1"/>
    </location>
</feature>
<dbReference type="EMBL" id="LWDX02045625">
    <property type="protein sequence ID" value="OEL22336.1"/>
    <property type="molecule type" value="Genomic_DNA"/>
</dbReference>
<reference evidence="1 2" key="1">
    <citation type="submission" date="2016-09" db="EMBL/GenBank/DDBJ databases">
        <title>The draft genome of Dichanthelium oligosanthes: A C3 panicoid grass species.</title>
        <authorList>
            <person name="Studer A.J."/>
            <person name="Schnable J.C."/>
            <person name="Brutnell T.P."/>
        </authorList>
    </citation>
    <scope>NUCLEOTIDE SEQUENCE [LARGE SCALE GENOMIC DNA]</scope>
    <source>
        <strain evidence="2">cv. Kellogg 1175</strain>
        <tissue evidence="1">Leaf</tissue>
    </source>
</reference>
<organism evidence="1 2">
    <name type="scientific">Dichanthelium oligosanthes</name>
    <dbReference type="NCBI Taxonomy" id="888268"/>
    <lineage>
        <taxon>Eukaryota</taxon>
        <taxon>Viridiplantae</taxon>
        <taxon>Streptophyta</taxon>
        <taxon>Embryophyta</taxon>
        <taxon>Tracheophyta</taxon>
        <taxon>Spermatophyta</taxon>
        <taxon>Magnoliopsida</taxon>
        <taxon>Liliopsida</taxon>
        <taxon>Poales</taxon>
        <taxon>Poaceae</taxon>
        <taxon>PACMAD clade</taxon>
        <taxon>Panicoideae</taxon>
        <taxon>Panicodae</taxon>
        <taxon>Paniceae</taxon>
        <taxon>Dichantheliinae</taxon>
        <taxon>Dichanthelium</taxon>
    </lineage>
</organism>
<comment type="caution">
    <text evidence="1">The sequence shown here is derived from an EMBL/GenBank/DDBJ whole genome shotgun (WGS) entry which is preliminary data.</text>
</comment>